<protein>
    <submittedName>
        <fullName evidence="8">Uncharacterized protein</fullName>
    </submittedName>
</protein>
<dbReference type="SUPFAM" id="SSF141322">
    <property type="entry name" value="NfeD domain-like"/>
    <property type="match status" value="1"/>
</dbReference>
<dbReference type="eggNOG" id="COG1030">
    <property type="taxonomic scope" value="Bacteria"/>
</dbReference>
<dbReference type="InterPro" id="IPR012340">
    <property type="entry name" value="NA-bd_OB-fold"/>
</dbReference>
<feature type="transmembrane region" description="Helical" evidence="5">
    <location>
        <begin position="29"/>
        <end position="45"/>
    </location>
</feature>
<evidence type="ECO:0000256" key="4">
    <source>
        <dbReference type="ARBA" id="ARBA00023136"/>
    </source>
</evidence>
<dbReference type="GO" id="GO:0005886">
    <property type="term" value="C:plasma membrane"/>
    <property type="evidence" value="ECO:0007669"/>
    <property type="project" value="TreeGrafter"/>
</dbReference>
<proteinExistence type="predicted"/>
<comment type="subcellular location">
    <subcellularLocation>
        <location evidence="1">Membrane</location>
        <topology evidence="1">Multi-pass membrane protein</topology>
    </subcellularLocation>
</comment>
<dbReference type="Gene3D" id="2.40.50.140">
    <property type="entry name" value="Nucleic acid-binding proteins"/>
    <property type="match status" value="1"/>
</dbReference>
<evidence type="ECO:0000313" key="8">
    <source>
        <dbReference type="EMBL" id="KGF04363.1"/>
    </source>
</evidence>
<organism evidence="8 9">
    <name type="scientific">Anaerococcus lactolyticus S7-1-13</name>
    <dbReference type="NCBI Taxonomy" id="1284686"/>
    <lineage>
        <taxon>Bacteria</taxon>
        <taxon>Bacillati</taxon>
        <taxon>Bacillota</taxon>
        <taxon>Tissierellia</taxon>
        <taxon>Tissierellales</taxon>
        <taxon>Peptoniphilaceae</taxon>
        <taxon>Anaerococcus</taxon>
    </lineage>
</organism>
<dbReference type="AlphaFoldDB" id="A0A095X3G0"/>
<sequence>MLGNDLFIATSFILAVISLICLLFTQKKLLFAGAAVVLFAYFYYANAKYNIADNITVLTFIVGISLLSLELFIPSFGIIGVAGLALTTYSVMDSFTDPHTGIFVILATGLAVVITMTVFVKLGFRAKLFDAYVLEGSEKNKRRPRPNKDLNNLIGSIGYTKSILRPTGRIEIDGEIYDAMARAEFIEKSKVVSVIGVKDGHIIVKEM</sequence>
<name>A0A095X3G0_9FIRM</name>
<evidence type="ECO:0000259" key="6">
    <source>
        <dbReference type="Pfam" id="PF01957"/>
    </source>
</evidence>
<keyword evidence="3 5" id="KW-1133">Transmembrane helix</keyword>
<evidence type="ECO:0000259" key="7">
    <source>
        <dbReference type="Pfam" id="PF24961"/>
    </source>
</evidence>
<reference evidence="8 9" key="1">
    <citation type="submission" date="2014-07" db="EMBL/GenBank/DDBJ databases">
        <authorList>
            <person name="McCorrison J."/>
            <person name="Sanka R."/>
            <person name="Torralba M."/>
            <person name="Gillis M."/>
            <person name="Haft D.H."/>
            <person name="Methe B."/>
            <person name="Sutton G."/>
            <person name="Nelson K.E."/>
        </authorList>
    </citation>
    <scope>NUCLEOTIDE SEQUENCE [LARGE SCALE GENOMIC DNA]</scope>
    <source>
        <strain evidence="8 9">S7-1-13</strain>
    </source>
</reference>
<comment type="caution">
    <text evidence="8">The sequence shown here is derived from an EMBL/GenBank/DDBJ whole genome shotgun (WGS) entry which is preliminary data.</text>
</comment>
<dbReference type="EMBL" id="JRMW01000031">
    <property type="protein sequence ID" value="KGF04363.1"/>
    <property type="molecule type" value="Genomic_DNA"/>
</dbReference>
<feature type="transmembrane region" description="Helical" evidence="5">
    <location>
        <begin position="6"/>
        <end position="24"/>
    </location>
</feature>
<dbReference type="InterPro" id="IPR002810">
    <property type="entry name" value="NfeD-like_C"/>
</dbReference>
<evidence type="ECO:0000256" key="5">
    <source>
        <dbReference type="SAM" id="Phobius"/>
    </source>
</evidence>
<feature type="transmembrane region" description="Helical" evidence="5">
    <location>
        <begin position="101"/>
        <end position="120"/>
    </location>
</feature>
<dbReference type="PANTHER" id="PTHR33507">
    <property type="entry name" value="INNER MEMBRANE PROTEIN YBBJ"/>
    <property type="match status" value="1"/>
</dbReference>
<dbReference type="Proteomes" id="UP000029579">
    <property type="component" value="Unassembled WGS sequence"/>
</dbReference>
<keyword evidence="4 5" id="KW-0472">Membrane</keyword>
<feature type="domain" description="NfeD-like C-terminal" evidence="6">
    <location>
        <begin position="151"/>
        <end position="205"/>
    </location>
</feature>
<evidence type="ECO:0000256" key="2">
    <source>
        <dbReference type="ARBA" id="ARBA00022692"/>
    </source>
</evidence>
<dbReference type="InterPro" id="IPR052165">
    <property type="entry name" value="Membrane_assoc_protease"/>
</dbReference>
<dbReference type="PANTHER" id="PTHR33507:SF3">
    <property type="entry name" value="INNER MEMBRANE PROTEIN YBBJ"/>
    <property type="match status" value="1"/>
</dbReference>
<dbReference type="Pfam" id="PF24961">
    <property type="entry name" value="NfeD_membrane"/>
    <property type="match status" value="1"/>
</dbReference>
<evidence type="ECO:0000256" key="3">
    <source>
        <dbReference type="ARBA" id="ARBA00022989"/>
    </source>
</evidence>
<dbReference type="Pfam" id="PF01957">
    <property type="entry name" value="NfeD"/>
    <property type="match status" value="1"/>
</dbReference>
<evidence type="ECO:0000313" key="9">
    <source>
        <dbReference type="Proteomes" id="UP000029579"/>
    </source>
</evidence>
<gene>
    <name evidence="8" type="ORF">HMPREF1630_04080</name>
</gene>
<dbReference type="InterPro" id="IPR056739">
    <property type="entry name" value="NfeD_membrane"/>
</dbReference>
<evidence type="ECO:0000256" key="1">
    <source>
        <dbReference type="ARBA" id="ARBA00004141"/>
    </source>
</evidence>
<feature type="domain" description="NfeD integral membrane" evidence="7">
    <location>
        <begin position="12"/>
        <end position="119"/>
    </location>
</feature>
<keyword evidence="2 5" id="KW-0812">Transmembrane</keyword>
<dbReference type="RefSeq" id="WP_037327314.1">
    <property type="nucleotide sequence ID" value="NZ_JRMW01000031.1"/>
</dbReference>
<accession>A0A095X3G0</accession>